<comment type="caution">
    <text evidence="4">The sequence shown here is derived from an EMBL/GenBank/DDBJ whole genome shotgun (WGS) entry which is preliminary data.</text>
</comment>
<dbReference type="EMBL" id="JAAIPF010000001">
    <property type="protein sequence ID" value="NSF72336.1"/>
    <property type="molecule type" value="Genomic_DNA"/>
</dbReference>
<evidence type="ECO:0000313" key="5">
    <source>
        <dbReference type="Proteomes" id="UP000822152"/>
    </source>
</evidence>
<keyword evidence="2" id="KW-0012">Acyltransferase</keyword>
<accession>A0ABX2GIY6</accession>
<evidence type="ECO:0000313" key="4">
    <source>
        <dbReference type="EMBL" id="NSF72336.1"/>
    </source>
</evidence>
<protein>
    <submittedName>
        <fullName evidence="4">N-acetyltransferase</fullName>
    </submittedName>
</protein>
<reference evidence="4 5" key="1">
    <citation type="journal article" date="2020" name="Cell Host Microbe">
        <title>Functional and Genomic Variation between Human-Derived Isolates of Lachnospiraceae Reveals Inter- and Intra-Species Diversity.</title>
        <authorList>
            <person name="Sorbara M.T."/>
            <person name="Littmann E.R."/>
            <person name="Fontana E."/>
            <person name="Moody T.U."/>
            <person name="Kohout C.E."/>
            <person name="Gjonbalaj M."/>
            <person name="Eaton V."/>
            <person name="Seok R."/>
            <person name="Leiner I.M."/>
            <person name="Pamer E.G."/>
        </authorList>
    </citation>
    <scope>NUCLEOTIDE SEQUENCE [LARGE SCALE GENOMIC DNA]</scope>
    <source>
        <strain evidence="4 5">MSK.20.11</strain>
    </source>
</reference>
<dbReference type="Pfam" id="PF13420">
    <property type="entry name" value="Acetyltransf_4"/>
    <property type="match status" value="1"/>
</dbReference>
<dbReference type="PANTHER" id="PTHR43072">
    <property type="entry name" value="N-ACETYLTRANSFERASE"/>
    <property type="match status" value="1"/>
</dbReference>
<evidence type="ECO:0000256" key="2">
    <source>
        <dbReference type="ARBA" id="ARBA00023315"/>
    </source>
</evidence>
<sequence>MDIKIRTATVEDAEKLLEIYAYYIKNTAVTFEYEVPSVEEFRERISHILEHYPYFVAENKGEIIGYSYAGRFHPRAAFGWDVEMTVYLNQKVRRAGVGRQLYALMEEVLREQGVVRAISLIVKPEDEYSDYNSIQFHEKMGYRYAGELKDCGYKFHRWYTLVYMDKQIGVTQENMLPVRDFAAVREKFGL</sequence>
<keyword evidence="1" id="KW-0808">Transferase</keyword>
<dbReference type="PROSITE" id="PS51186">
    <property type="entry name" value="GNAT"/>
    <property type="match status" value="1"/>
</dbReference>
<dbReference type="InterPro" id="IPR016181">
    <property type="entry name" value="Acyl_CoA_acyltransferase"/>
</dbReference>
<dbReference type="Proteomes" id="UP000822152">
    <property type="component" value="Unassembled WGS sequence"/>
</dbReference>
<gene>
    <name evidence="4" type="ORF">G4952_00580</name>
</gene>
<dbReference type="RefSeq" id="WP_173742255.1">
    <property type="nucleotide sequence ID" value="NZ_JAAIPF010000001.1"/>
</dbReference>
<dbReference type="CDD" id="cd04301">
    <property type="entry name" value="NAT_SF"/>
    <property type="match status" value="1"/>
</dbReference>
<dbReference type="PANTHER" id="PTHR43072:SF23">
    <property type="entry name" value="UPF0039 PROTEIN C11D3.02C"/>
    <property type="match status" value="1"/>
</dbReference>
<proteinExistence type="predicted"/>
<dbReference type="SUPFAM" id="SSF55729">
    <property type="entry name" value="Acyl-CoA N-acyltransferases (Nat)"/>
    <property type="match status" value="1"/>
</dbReference>
<keyword evidence="5" id="KW-1185">Reference proteome</keyword>
<evidence type="ECO:0000259" key="3">
    <source>
        <dbReference type="PROSITE" id="PS51186"/>
    </source>
</evidence>
<evidence type="ECO:0000256" key="1">
    <source>
        <dbReference type="ARBA" id="ARBA00022679"/>
    </source>
</evidence>
<feature type="domain" description="N-acetyltransferase" evidence="3">
    <location>
        <begin position="3"/>
        <end position="169"/>
    </location>
</feature>
<dbReference type="Gene3D" id="3.40.630.30">
    <property type="match status" value="1"/>
</dbReference>
<dbReference type="InterPro" id="IPR000182">
    <property type="entry name" value="GNAT_dom"/>
</dbReference>
<name>A0ABX2GIY6_9FIRM</name>
<organism evidence="4 5">
    <name type="scientific">Blautia wexlerae</name>
    <dbReference type="NCBI Taxonomy" id="418240"/>
    <lineage>
        <taxon>Bacteria</taxon>
        <taxon>Bacillati</taxon>
        <taxon>Bacillota</taxon>
        <taxon>Clostridia</taxon>
        <taxon>Lachnospirales</taxon>
        <taxon>Lachnospiraceae</taxon>
        <taxon>Blautia</taxon>
    </lineage>
</organism>